<dbReference type="PROSITE" id="PS50405">
    <property type="entry name" value="GST_CTER"/>
    <property type="match status" value="1"/>
</dbReference>
<sequence length="231" mass="25329">MAFSTNPQVKLYTYYRSSCSARLRIALALKNLPREDVHVNLIANQHQQHAYTAINPSGTVPTLFITNGDQTTIITQSIAALEYLDEGFPKTYQLLPKDASARATVRTLVGIIACDVQPPTNLRILNRVKKLAVVAGDDPAVASQAWARELMAEGLRAYEAVCKETAGIYSVGDEVSMADVCLVPAMWGAERFGVDLRELPTILRVYGALKGLEEVKAAHWQAQSDCPVDLR</sequence>
<dbReference type="InterPro" id="IPR036282">
    <property type="entry name" value="Glutathione-S-Trfase_C_sf"/>
</dbReference>
<evidence type="ECO:0008006" key="6">
    <source>
        <dbReference type="Google" id="ProtNLM"/>
    </source>
</evidence>
<dbReference type="PANTHER" id="PTHR42673:SF4">
    <property type="entry name" value="MALEYLACETOACETATE ISOMERASE"/>
    <property type="match status" value="1"/>
</dbReference>
<dbReference type="InterPro" id="IPR034330">
    <property type="entry name" value="GST_Zeta_C"/>
</dbReference>
<dbReference type="Pfam" id="PF00043">
    <property type="entry name" value="GST_C"/>
    <property type="match status" value="1"/>
</dbReference>
<dbReference type="SFLD" id="SFLDS00019">
    <property type="entry name" value="Glutathione_Transferase_(cytos"/>
    <property type="match status" value="1"/>
</dbReference>
<dbReference type="EMBL" id="JAZHXI010000007">
    <property type="protein sequence ID" value="KAL2070142.1"/>
    <property type="molecule type" value="Genomic_DNA"/>
</dbReference>
<gene>
    <name evidence="4" type="ORF">VTL71DRAFT_14822</name>
</gene>
<feature type="domain" description="GST N-terminal" evidence="2">
    <location>
        <begin position="7"/>
        <end position="92"/>
    </location>
</feature>
<evidence type="ECO:0000256" key="1">
    <source>
        <dbReference type="ARBA" id="ARBA00010007"/>
    </source>
</evidence>
<dbReference type="PROSITE" id="PS50404">
    <property type="entry name" value="GST_NTER"/>
    <property type="match status" value="1"/>
</dbReference>
<dbReference type="InterPro" id="IPR005955">
    <property type="entry name" value="GST_Zeta"/>
</dbReference>
<dbReference type="Proteomes" id="UP001595075">
    <property type="component" value="Unassembled WGS sequence"/>
</dbReference>
<proteinExistence type="inferred from homology"/>
<dbReference type="InterPro" id="IPR004045">
    <property type="entry name" value="Glutathione_S-Trfase_N"/>
</dbReference>
<dbReference type="InterPro" id="IPR036249">
    <property type="entry name" value="Thioredoxin-like_sf"/>
</dbReference>
<dbReference type="InterPro" id="IPR010987">
    <property type="entry name" value="Glutathione-S-Trfase_C-like"/>
</dbReference>
<dbReference type="SUPFAM" id="SSF47616">
    <property type="entry name" value="GST C-terminal domain-like"/>
    <property type="match status" value="1"/>
</dbReference>
<protein>
    <recommendedName>
        <fullName evidence="6">Maleylacetoacetate isomerase</fullName>
    </recommendedName>
</protein>
<dbReference type="PANTHER" id="PTHR42673">
    <property type="entry name" value="MALEYLACETOACETATE ISOMERASE"/>
    <property type="match status" value="1"/>
</dbReference>
<dbReference type="SFLD" id="SFLDG00358">
    <property type="entry name" value="Main_(cytGST)"/>
    <property type="match status" value="1"/>
</dbReference>
<dbReference type="SUPFAM" id="SSF52833">
    <property type="entry name" value="Thioredoxin-like"/>
    <property type="match status" value="1"/>
</dbReference>
<name>A0ABR4CKV7_9HELO</name>
<keyword evidence="5" id="KW-1185">Reference proteome</keyword>
<dbReference type="Gene3D" id="1.20.1050.10">
    <property type="match status" value="1"/>
</dbReference>
<dbReference type="InterPro" id="IPR040079">
    <property type="entry name" value="Glutathione_S-Trfase"/>
</dbReference>
<evidence type="ECO:0000259" key="2">
    <source>
        <dbReference type="PROSITE" id="PS50404"/>
    </source>
</evidence>
<accession>A0ABR4CKV7</accession>
<comment type="similarity">
    <text evidence="1">Belongs to the GST superfamily. Zeta family.</text>
</comment>
<evidence type="ECO:0000313" key="4">
    <source>
        <dbReference type="EMBL" id="KAL2070142.1"/>
    </source>
</evidence>
<feature type="domain" description="GST C-terminal" evidence="3">
    <location>
        <begin position="98"/>
        <end position="228"/>
    </location>
</feature>
<comment type="caution">
    <text evidence="4">The sequence shown here is derived from an EMBL/GenBank/DDBJ whole genome shotgun (WGS) entry which is preliminary data.</text>
</comment>
<evidence type="ECO:0000313" key="5">
    <source>
        <dbReference type="Proteomes" id="UP001595075"/>
    </source>
</evidence>
<reference evidence="4 5" key="1">
    <citation type="journal article" date="2024" name="Commun. Biol.">
        <title>Comparative genomic analysis of thermophilic fungi reveals convergent evolutionary adaptations and gene losses.</title>
        <authorList>
            <person name="Steindorff A.S."/>
            <person name="Aguilar-Pontes M.V."/>
            <person name="Robinson A.J."/>
            <person name="Andreopoulos B."/>
            <person name="LaButti K."/>
            <person name="Kuo A."/>
            <person name="Mondo S."/>
            <person name="Riley R."/>
            <person name="Otillar R."/>
            <person name="Haridas S."/>
            <person name="Lipzen A."/>
            <person name="Grimwood J."/>
            <person name="Schmutz J."/>
            <person name="Clum A."/>
            <person name="Reid I.D."/>
            <person name="Moisan M.C."/>
            <person name="Butler G."/>
            <person name="Nguyen T.T.M."/>
            <person name="Dewar K."/>
            <person name="Conant G."/>
            <person name="Drula E."/>
            <person name="Henrissat B."/>
            <person name="Hansel C."/>
            <person name="Singer S."/>
            <person name="Hutchinson M.I."/>
            <person name="de Vries R.P."/>
            <person name="Natvig D.O."/>
            <person name="Powell A.J."/>
            <person name="Tsang A."/>
            <person name="Grigoriev I.V."/>
        </authorList>
    </citation>
    <scope>NUCLEOTIDE SEQUENCE [LARGE SCALE GENOMIC DNA]</scope>
    <source>
        <strain evidence="4 5">CBS 494.80</strain>
    </source>
</reference>
<dbReference type="Gene3D" id="3.40.30.10">
    <property type="entry name" value="Glutaredoxin"/>
    <property type="match status" value="1"/>
</dbReference>
<dbReference type="Pfam" id="PF13409">
    <property type="entry name" value="GST_N_2"/>
    <property type="match status" value="1"/>
</dbReference>
<dbReference type="InterPro" id="IPR004046">
    <property type="entry name" value="GST_C"/>
</dbReference>
<organism evidence="4 5">
    <name type="scientific">Oculimacula yallundae</name>
    <dbReference type="NCBI Taxonomy" id="86028"/>
    <lineage>
        <taxon>Eukaryota</taxon>
        <taxon>Fungi</taxon>
        <taxon>Dikarya</taxon>
        <taxon>Ascomycota</taxon>
        <taxon>Pezizomycotina</taxon>
        <taxon>Leotiomycetes</taxon>
        <taxon>Helotiales</taxon>
        <taxon>Ploettnerulaceae</taxon>
        <taxon>Oculimacula</taxon>
    </lineage>
</organism>
<evidence type="ECO:0000259" key="3">
    <source>
        <dbReference type="PROSITE" id="PS50405"/>
    </source>
</evidence>
<dbReference type="CDD" id="cd03191">
    <property type="entry name" value="GST_C_Zeta"/>
    <property type="match status" value="1"/>
</dbReference>
<dbReference type="NCBIfam" id="TIGR01262">
    <property type="entry name" value="maiA"/>
    <property type="match status" value="1"/>
</dbReference>